<dbReference type="RefSeq" id="WP_215964434.1">
    <property type="nucleotide sequence ID" value="NZ_JAQOMS010000002.1"/>
</dbReference>
<protein>
    <submittedName>
        <fullName evidence="4">MBL fold metallo-hydrolase</fullName>
    </submittedName>
</protein>
<feature type="domain" description="Metallo-beta-lactamase" evidence="3">
    <location>
        <begin position="95"/>
        <end position="288"/>
    </location>
</feature>
<keyword evidence="5" id="KW-1185">Reference proteome</keyword>
<dbReference type="PANTHER" id="PTHR15032">
    <property type="entry name" value="N-ACYL-PHOSPHATIDYLETHANOLAMINE-HYDROLYZING PHOSPHOLIPASE D"/>
    <property type="match status" value="1"/>
</dbReference>
<sequence>MIKLLGAVIMAILLTGCATEPTKTFENSEIKYSSDLGQLWQIAKAFWNDDRKYATPKEAIPMAKLTTEMLTSSHEDAVFKLGHSSVLLRIDGEFILFDPVFSERAFPVQWMGPKRFHQAPISIDDLPHITAVVISHDHYDHLDKNAIKQLASKVDRFITPLKVGQHLTDWGVDSQKIIELDWWQQTNVKGVNVVATPSQHFSGRTLTDRDETLWASWVIQGWENKVFFSGDSGYFSGFKTIGEKFGPFDVTLIETGAYNKLWSEIHMMPEQSLQAHIDLNGKVMIPIHNGTFDLSLHDWFAPLESIFQLASDNDVRLATPIFGEALLINNAKTSKQPATTWWRKFMPIDEQSATSDYGPNKLTPSLSSGGE</sequence>
<feature type="chain" id="PRO_5046075829" evidence="2">
    <location>
        <begin position="19"/>
        <end position="371"/>
    </location>
</feature>
<proteinExistence type="predicted"/>
<evidence type="ECO:0000256" key="2">
    <source>
        <dbReference type="SAM" id="SignalP"/>
    </source>
</evidence>
<reference evidence="4 5" key="1">
    <citation type="submission" date="2023-01" db="EMBL/GenBank/DDBJ databases">
        <title>Psychrosphaera sp. nov., isolated from marine algae.</title>
        <authorList>
            <person name="Bayburt H."/>
            <person name="Choi B.J."/>
            <person name="Kim J.M."/>
            <person name="Choi D.G."/>
            <person name="Jeon C.O."/>
        </authorList>
    </citation>
    <scope>NUCLEOTIDE SEQUENCE [LARGE SCALE GENOMIC DNA]</scope>
    <source>
        <strain evidence="4 5">G1-22</strain>
    </source>
</reference>
<dbReference type="EMBL" id="JAQOMS010000002">
    <property type="protein sequence ID" value="MDC2889701.1"/>
    <property type="molecule type" value="Genomic_DNA"/>
</dbReference>
<comment type="caution">
    <text evidence="4">The sequence shown here is derived from an EMBL/GenBank/DDBJ whole genome shotgun (WGS) entry which is preliminary data.</text>
</comment>
<evidence type="ECO:0000313" key="4">
    <source>
        <dbReference type="EMBL" id="MDC2889701.1"/>
    </source>
</evidence>
<evidence type="ECO:0000256" key="1">
    <source>
        <dbReference type="SAM" id="MobiDB-lite"/>
    </source>
</evidence>
<dbReference type="PANTHER" id="PTHR15032:SF4">
    <property type="entry name" value="N-ACYL-PHOSPHATIDYLETHANOLAMINE-HYDROLYZING PHOSPHOLIPASE D"/>
    <property type="match status" value="1"/>
</dbReference>
<feature type="signal peptide" evidence="2">
    <location>
        <begin position="1"/>
        <end position="18"/>
    </location>
</feature>
<dbReference type="Proteomes" id="UP001528411">
    <property type="component" value="Unassembled WGS sequence"/>
</dbReference>
<evidence type="ECO:0000313" key="5">
    <source>
        <dbReference type="Proteomes" id="UP001528411"/>
    </source>
</evidence>
<name>A0ABT5FGA5_9GAMM</name>
<dbReference type="PROSITE" id="PS51257">
    <property type="entry name" value="PROKAR_LIPOPROTEIN"/>
    <property type="match status" value="1"/>
</dbReference>
<keyword evidence="2" id="KW-0732">Signal</keyword>
<organism evidence="4 5">
    <name type="scientific">Psychrosphaera algicola</name>
    <dbReference type="NCBI Taxonomy" id="3023714"/>
    <lineage>
        <taxon>Bacteria</taxon>
        <taxon>Pseudomonadati</taxon>
        <taxon>Pseudomonadota</taxon>
        <taxon>Gammaproteobacteria</taxon>
        <taxon>Alteromonadales</taxon>
        <taxon>Pseudoalteromonadaceae</taxon>
        <taxon>Psychrosphaera</taxon>
    </lineage>
</organism>
<gene>
    <name evidence="4" type="ORF">PN838_14080</name>
</gene>
<accession>A0ABT5FGA5</accession>
<feature type="region of interest" description="Disordered" evidence="1">
    <location>
        <begin position="352"/>
        <end position="371"/>
    </location>
</feature>
<dbReference type="InterPro" id="IPR001279">
    <property type="entry name" value="Metallo-B-lactamas"/>
</dbReference>
<dbReference type="Pfam" id="PF12706">
    <property type="entry name" value="Lactamase_B_2"/>
    <property type="match status" value="1"/>
</dbReference>
<evidence type="ECO:0000259" key="3">
    <source>
        <dbReference type="Pfam" id="PF12706"/>
    </source>
</evidence>